<comment type="similarity">
    <text evidence="5">Belongs to the YqgF HJR family.</text>
</comment>
<evidence type="ECO:0000256" key="3">
    <source>
        <dbReference type="ARBA" id="ARBA00022722"/>
    </source>
</evidence>
<feature type="domain" description="YqgF/RNase H-like" evidence="6">
    <location>
        <begin position="1"/>
        <end position="102"/>
    </location>
</feature>
<evidence type="ECO:0000313" key="7">
    <source>
        <dbReference type="EMBL" id="PIS29533.1"/>
    </source>
</evidence>
<proteinExistence type="inferred from homology"/>
<keyword evidence="2 5" id="KW-0690">Ribosome biogenesis</keyword>
<dbReference type="SMART" id="SM00732">
    <property type="entry name" value="YqgFc"/>
    <property type="match status" value="1"/>
</dbReference>
<dbReference type="EC" id="3.1.-.-" evidence="5"/>
<evidence type="ECO:0000313" key="8">
    <source>
        <dbReference type="Proteomes" id="UP000231343"/>
    </source>
</evidence>
<evidence type="ECO:0000256" key="4">
    <source>
        <dbReference type="ARBA" id="ARBA00022801"/>
    </source>
</evidence>
<accession>A0A2H0XX65</accession>
<dbReference type="InterPro" id="IPR006641">
    <property type="entry name" value="YqgF/RNaseH-like_dom"/>
</dbReference>
<dbReference type="SUPFAM" id="SSF53098">
    <property type="entry name" value="Ribonuclease H-like"/>
    <property type="match status" value="1"/>
</dbReference>
<gene>
    <name evidence="7" type="ORF">COT42_05085</name>
</gene>
<dbReference type="InterPro" id="IPR012337">
    <property type="entry name" value="RNaseH-like_sf"/>
</dbReference>
<keyword evidence="1 5" id="KW-0963">Cytoplasm</keyword>
<dbReference type="InterPro" id="IPR037027">
    <property type="entry name" value="YqgF/RNaseH-like_dom_sf"/>
</dbReference>
<dbReference type="HAMAP" id="MF_00651">
    <property type="entry name" value="Nuclease_YqgF"/>
    <property type="match status" value="1"/>
</dbReference>
<comment type="subcellular location">
    <subcellularLocation>
        <location evidence="5">Cytoplasm</location>
    </subcellularLocation>
</comment>
<sequence length="139" mass="15180">MRIVGLDYGEKRLGVAITDALGLIAQPLAVLNKATVLEDCQNLEKLLADYEGISEVVVGLPKTLKGTIGPQAQKVLEFVAAVQARLPYKVVTWDERFTSKAAERVLIEAGLSRQKRKSVIDKSAAALILQGYLDCRRSN</sequence>
<organism evidence="7 8">
    <name type="scientific">Candidatus Saganbacteria bacterium CG08_land_8_20_14_0_20_45_16</name>
    <dbReference type="NCBI Taxonomy" id="2014293"/>
    <lineage>
        <taxon>Bacteria</taxon>
        <taxon>Bacillati</taxon>
        <taxon>Saganbacteria</taxon>
    </lineage>
</organism>
<reference evidence="7 8" key="1">
    <citation type="submission" date="2017-09" db="EMBL/GenBank/DDBJ databases">
        <title>Depth-based differentiation of microbial function through sediment-hosted aquifers and enrichment of novel symbionts in the deep terrestrial subsurface.</title>
        <authorList>
            <person name="Probst A.J."/>
            <person name="Ladd B."/>
            <person name="Jarett J.K."/>
            <person name="Geller-Mcgrath D.E."/>
            <person name="Sieber C.M."/>
            <person name="Emerson J.B."/>
            <person name="Anantharaman K."/>
            <person name="Thomas B.C."/>
            <person name="Malmstrom R."/>
            <person name="Stieglmeier M."/>
            <person name="Klingl A."/>
            <person name="Woyke T."/>
            <person name="Ryan C.M."/>
            <person name="Banfield J.F."/>
        </authorList>
    </citation>
    <scope>NUCLEOTIDE SEQUENCE [LARGE SCALE GENOMIC DNA]</scope>
    <source>
        <strain evidence="7">CG08_land_8_20_14_0_20_45_16</strain>
    </source>
</reference>
<keyword evidence="3 5" id="KW-0540">Nuclease</keyword>
<dbReference type="GO" id="GO:0005829">
    <property type="term" value="C:cytosol"/>
    <property type="evidence" value="ECO:0007669"/>
    <property type="project" value="TreeGrafter"/>
</dbReference>
<dbReference type="GO" id="GO:0004518">
    <property type="term" value="F:nuclease activity"/>
    <property type="evidence" value="ECO:0007669"/>
    <property type="project" value="UniProtKB-KW"/>
</dbReference>
<evidence type="ECO:0000256" key="1">
    <source>
        <dbReference type="ARBA" id="ARBA00022490"/>
    </source>
</evidence>
<comment type="caution">
    <text evidence="7">The sequence shown here is derived from an EMBL/GenBank/DDBJ whole genome shotgun (WGS) entry which is preliminary data.</text>
</comment>
<evidence type="ECO:0000256" key="2">
    <source>
        <dbReference type="ARBA" id="ARBA00022517"/>
    </source>
</evidence>
<dbReference type="PANTHER" id="PTHR33317">
    <property type="entry name" value="POLYNUCLEOTIDYL TRANSFERASE, RIBONUCLEASE H-LIKE SUPERFAMILY PROTEIN"/>
    <property type="match status" value="1"/>
</dbReference>
<name>A0A2H0XX65_UNCSA</name>
<dbReference type="PANTHER" id="PTHR33317:SF4">
    <property type="entry name" value="POLYNUCLEOTIDYL TRANSFERASE, RIBONUCLEASE H-LIKE SUPERFAMILY PROTEIN"/>
    <property type="match status" value="1"/>
</dbReference>
<comment type="function">
    <text evidence="5">Could be a nuclease involved in processing of the 5'-end of pre-16S rRNA.</text>
</comment>
<dbReference type="NCBIfam" id="TIGR00250">
    <property type="entry name" value="RNAse_H_YqgF"/>
    <property type="match status" value="1"/>
</dbReference>
<dbReference type="Pfam" id="PF03652">
    <property type="entry name" value="RuvX"/>
    <property type="match status" value="1"/>
</dbReference>
<dbReference type="GO" id="GO:0016788">
    <property type="term" value="F:hydrolase activity, acting on ester bonds"/>
    <property type="evidence" value="ECO:0007669"/>
    <property type="project" value="UniProtKB-UniRule"/>
</dbReference>
<dbReference type="AlphaFoldDB" id="A0A2H0XX65"/>
<dbReference type="Gene3D" id="3.30.420.140">
    <property type="entry name" value="YqgF/RNase H-like domain"/>
    <property type="match status" value="1"/>
</dbReference>
<keyword evidence="4 5" id="KW-0378">Hydrolase</keyword>
<dbReference type="CDD" id="cd16964">
    <property type="entry name" value="YqgF"/>
    <property type="match status" value="1"/>
</dbReference>
<protein>
    <recommendedName>
        <fullName evidence="5">Putative pre-16S rRNA nuclease</fullName>
        <ecNumber evidence="5">3.1.-.-</ecNumber>
    </recommendedName>
</protein>
<dbReference type="InterPro" id="IPR005227">
    <property type="entry name" value="YqgF"/>
</dbReference>
<dbReference type="GO" id="GO:0000967">
    <property type="term" value="P:rRNA 5'-end processing"/>
    <property type="evidence" value="ECO:0007669"/>
    <property type="project" value="UniProtKB-UniRule"/>
</dbReference>
<dbReference type="EMBL" id="PEYM01000080">
    <property type="protein sequence ID" value="PIS29533.1"/>
    <property type="molecule type" value="Genomic_DNA"/>
</dbReference>
<evidence type="ECO:0000259" key="6">
    <source>
        <dbReference type="SMART" id="SM00732"/>
    </source>
</evidence>
<evidence type="ECO:0000256" key="5">
    <source>
        <dbReference type="HAMAP-Rule" id="MF_00651"/>
    </source>
</evidence>
<dbReference type="Proteomes" id="UP000231343">
    <property type="component" value="Unassembled WGS sequence"/>
</dbReference>